<evidence type="ECO:0000313" key="2">
    <source>
        <dbReference type="Proteomes" id="UP001501565"/>
    </source>
</evidence>
<dbReference type="InterPro" id="IPR050563">
    <property type="entry name" value="4-hydroxybenzoyl-CoA_TE"/>
</dbReference>
<name>A0ABP7MJM9_9GAMM</name>
<comment type="caution">
    <text evidence="1">The sequence shown here is derived from an EMBL/GenBank/DDBJ whole genome shotgun (WGS) entry which is preliminary data.</text>
</comment>
<dbReference type="InterPro" id="IPR029069">
    <property type="entry name" value="HotDog_dom_sf"/>
</dbReference>
<dbReference type="Proteomes" id="UP001501565">
    <property type="component" value="Unassembled WGS sequence"/>
</dbReference>
<sequence length="145" mass="16801">MSQNYEALYDKHIEVRWADCDANQHMRHSAYSDFCAHTRIGFLDQIGMTAKWFKEQGIGPVLFKEETEYFRETFLGEVLRVTVETGEPTGSKKSVRIVNKVYKPNGDLAAQHQVVVGWMDMNLRKVVELPEKIQQLYHIELPVEA</sequence>
<protein>
    <recommendedName>
        <fullName evidence="3">Thioesterase</fullName>
    </recommendedName>
</protein>
<dbReference type="SUPFAM" id="SSF54637">
    <property type="entry name" value="Thioesterase/thiol ester dehydrase-isomerase"/>
    <property type="match status" value="1"/>
</dbReference>
<dbReference type="EMBL" id="BAABBN010000004">
    <property type="protein sequence ID" value="GAA3922051.1"/>
    <property type="molecule type" value="Genomic_DNA"/>
</dbReference>
<dbReference type="CDD" id="cd00586">
    <property type="entry name" value="4HBT"/>
    <property type="match status" value="1"/>
</dbReference>
<dbReference type="Pfam" id="PF13279">
    <property type="entry name" value="4HBT_2"/>
    <property type="match status" value="1"/>
</dbReference>
<organism evidence="1 2">
    <name type="scientific">Litoribacillus peritrichatus</name>
    <dbReference type="NCBI Taxonomy" id="718191"/>
    <lineage>
        <taxon>Bacteria</taxon>
        <taxon>Pseudomonadati</taxon>
        <taxon>Pseudomonadota</taxon>
        <taxon>Gammaproteobacteria</taxon>
        <taxon>Oceanospirillales</taxon>
        <taxon>Oceanospirillaceae</taxon>
        <taxon>Litoribacillus</taxon>
    </lineage>
</organism>
<dbReference type="RefSeq" id="WP_344797583.1">
    <property type="nucleotide sequence ID" value="NZ_BAABBN010000004.1"/>
</dbReference>
<dbReference type="PANTHER" id="PTHR31793">
    <property type="entry name" value="4-HYDROXYBENZOYL-COA THIOESTERASE FAMILY MEMBER"/>
    <property type="match status" value="1"/>
</dbReference>
<evidence type="ECO:0008006" key="3">
    <source>
        <dbReference type="Google" id="ProtNLM"/>
    </source>
</evidence>
<gene>
    <name evidence="1" type="ORF">GCM10022277_17540</name>
</gene>
<proteinExistence type="predicted"/>
<evidence type="ECO:0000313" key="1">
    <source>
        <dbReference type="EMBL" id="GAA3922051.1"/>
    </source>
</evidence>
<reference evidence="2" key="1">
    <citation type="journal article" date="2019" name="Int. J. Syst. Evol. Microbiol.">
        <title>The Global Catalogue of Microorganisms (GCM) 10K type strain sequencing project: providing services to taxonomists for standard genome sequencing and annotation.</title>
        <authorList>
            <consortium name="The Broad Institute Genomics Platform"/>
            <consortium name="The Broad Institute Genome Sequencing Center for Infectious Disease"/>
            <person name="Wu L."/>
            <person name="Ma J."/>
        </authorList>
    </citation>
    <scope>NUCLEOTIDE SEQUENCE [LARGE SCALE GENOMIC DNA]</scope>
    <source>
        <strain evidence="2">JCM 17551</strain>
    </source>
</reference>
<dbReference type="Gene3D" id="3.10.129.10">
    <property type="entry name" value="Hotdog Thioesterase"/>
    <property type="match status" value="1"/>
</dbReference>
<accession>A0ABP7MJM9</accession>
<keyword evidence="2" id="KW-1185">Reference proteome</keyword>
<dbReference type="PANTHER" id="PTHR31793:SF24">
    <property type="entry name" value="LONG-CHAIN ACYL-COA THIOESTERASE FADM"/>
    <property type="match status" value="1"/>
</dbReference>